<feature type="domain" description="PTS EIIA type-2" evidence="3">
    <location>
        <begin position="5"/>
        <end position="149"/>
    </location>
</feature>
<dbReference type="InterPro" id="IPR051541">
    <property type="entry name" value="PTS_SugarTrans_NitroReg"/>
</dbReference>
<evidence type="ECO:0000259" key="3">
    <source>
        <dbReference type="PROSITE" id="PS51094"/>
    </source>
</evidence>
<name>A0A7C3SKN0_9BACT</name>
<sequence length="153" mass="16731">MKILDFLDRRCILPDMKATTKKEVLEELAGVLVSEAGGLNLKTVVDVLLDRERLGSTGIGDNIAIPHGKLANLSTLKLAFGRSLKGVDFDSMDGKPTHLFFLLLAPSNSAGQHLKALAKISRMLMSQSFRQSLMKAGSAEEIYQLLAERDAEF</sequence>
<dbReference type="InterPro" id="IPR002178">
    <property type="entry name" value="PTS_EIIA_type-2_dom"/>
</dbReference>
<dbReference type="GO" id="GO:0016740">
    <property type="term" value="F:transferase activity"/>
    <property type="evidence" value="ECO:0007669"/>
    <property type="project" value="UniProtKB-KW"/>
</dbReference>
<dbReference type="FunFam" id="3.40.930.10:FF:000009">
    <property type="entry name" value="PTS system, fructose specific IIABC component"/>
    <property type="match status" value="1"/>
</dbReference>
<dbReference type="PROSITE" id="PS00372">
    <property type="entry name" value="PTS_EIIA_TYPE_2_HIS"/>
    <property type="match status" value="1"/>
</dbReference>
<proteinExistence type="predicted"/>
<protein>
    <submittedName>
        <fullName evidence="4">PTS sugar transporter subunit IIA</fullName>
    </submittedName>
</protein>
<dbReference type="PROSITE" id="PS51094">
    <property type="entry name" value="PTS_EIIA_TYPE_2"/>
    <property type="match status" value="1"/>
</dbReference>
<accession>A0A7C3SKN0</accession>
<dbReference type="PANTHER" id="PTHR47738">
    <property type="entry name" value="PTS SYSTEM FRUCTOSE-LIKE EIIA COMPONENT-RELATED"/>
    <property type="match status" value="1"/>
</dbReference>
<evidence type="ECO:0000256" key="2">
    <source>
        <dbReference type="ARBA" id="ARBA00022679"/>
    </source>
</evidence>
<dbReference type="InterPro" id="IPR016152">
    <property type="entry name" value="PTrfase/Anion_transptr"/>
</dbReference>
<evidence type="ECO:0000313" key="4">
    <source>
        <dbReference type="EMBL" id="HGB14705.1"/>
    </source>
</evidence>
<dbReference type="SUPFAM" id="SSF55804">
    <property type="entry name" value="Phoshotransferase/anion transport protein"/>
    <property type="match status" value="1"/>
</dbReference>
<reference evidence="4" key="1">
    <citation type="journal article" date="2020" name="mSystems">
        <title>Genome- and Community-Level Interaction Insights into Carbon Utilization and Element Cycling Functions of Hydrothermarchaeota in Hydrothermal Sediment.</title>
        <authorList>
            <person name="Zhou Z."/>
            <person name="Liu Y."/>
            <person name="Xu W."/>
            <person name="Pan J."/>
            <person name="Luo Z.H."/>
            <person name="Li M."/>
        </authorList>
    </citation>
    <scope>NUCLEOTIDE SEQUENCE [LARGE SCALE GENOMIC DNA]</scope>
    <source>
        <strain evidence="4">SpSt-776</strain>
    </source>
</reference>
<comment type="caution">
    <text evidence="4">The sequence shown here is derived from an EMBL/GenBank/DDBJ whole genome shotgun (WGS) entry which is preliminary data.</text>
</comment>
<comment type="subcellular location">
    <subcellularLocation>
        <location evidence="1">Cytoplasm</location>
    </subcellularLocation>
</comment>
<dbReference type="Gene3D" id="3.40.930.10">
    <property type="entry name" value="Mannitol-specific EII, Chain A"/>
    <property type="match status" value="1"/>
</dbReference>
<evidence type="ECO:0000256" key="1">
    <source>
        <dbReference type="ARBA" id="ARBA00004496"/>
    </source>
</evidence>
<keyword evidence="2" id="KW-0808">Transferase</keyword>
<keyword evidence="4" id="KW-0813">Transport</keyword>
<dbReference type="AlphaFoldDB" id="A0A7C3SKN0"/>
<gene>
    <name evidence="4" type="ORF">ENV62_05655</name>
</gene>
<dbReference type="GO" id="GO:0030295">
    <property type="term" value="F:protein kinase activator activity"/>
    <property type="evidence" value="ECO:0007669"/>
    <property type="project" value="TreeGrafter"/>
</dbReference>
<dbReference type="GO" id="GO:0005737">
    <property type="term" value="C:cytoplasm"/>
    <property type="evidence" value="ECO:0007669"/>
    <property type="project" value="UniProtKB-SubCell"/>
</dbReference>
<organism evidence="4">
    <name type="scientific">Desulfobacca acetoxidans</name>
    <dbReference type="NCBI Taxonomy" id="60893"/>
    <lineage>
        <taxon>Bacteria</taxon>
        <taxon>Pseudomonadati</taxon>
        <taxon>Thermodesulfobacteriota</taxon>
        <taxon>Desulfobaccia</taxon>
        <taxon>Desulfobaccales</taxon>
        <taxon>Desulfobaccaceae</taxon>
        <taxon>Desulfobacca</taxon>
    </lineage>
</organism>
<dbReference type="EMBL" id="DTHB01000042">
    <property type="protein sequence ID" value="HGB14705.1"/>
    <property type="molecule type" value="Genomic_DNA"/>
</dbReference>
<dbReference type="Pfam" id="PF00359">
    <property type="entry name" value="PTS_EIIA_2"/>
    <property type="match status" value="1"/>
</dbReference>
<dbReference type="CDD" id="cd00211">
    <property type="entry name" value="PTS_IIA_fru"/>
    <property type="match status" value="1"/>
</dbReference>
<keyword evidence="4" id="KW-0762">Sugar transport</keyword>
<dbReference type="PANTHER" id="PTHR47738:SF1">
    <property type="entry name" value="NITROGEN REGULATORY PROTEIN"/>
    <property type="match status" value="1"/>
</dbReference>